<evidence type="ECO:0008006" key="3">
    <source>
        <dbReference type="Google" id="ProtNLM"/>
    </source>
</evidence>
<protein>
    <recommendedName>
        <fullName evidence="3">Alpha amylase inhibitor</fullName>
    </recommendedName>
</protein>
<evidence type="ECO:0000313" key="1">
    <source>
        <dbReference type="EMBL" id="MBM7477418.1"/>
    </source>
</evidence>
<name>A0ABS2LAH2_9CELL</name>
<dbReference type="Proteomes" id="UP000698059">
    <property type="component" value="Unassembled WGS sequence"/>
</dbReference>
<sequence>MGKRLLSIGLSTALILGGAGIVAAPAQASMLQWVTMKPTQAQCNEAVKWKMYEFHLKQITVIGTSPCRSTHLGWEGAIQYR</sequence>
<proteinExistence type="predicted"/>
<gene>
    <name evidence="1" type="ORF">JOD49_000338</name>
</gene>
<comment type="caution">
    <text evidence="1">The sequence shown here is derived from an EMBL/GenBank/DDBJ whole genome shotgun (WGS) entry which is preliminary data.</text>
</comment>
<evidence type="ECO:0000313" key="2">
    <source>
        <dbReference type="Proteomes" id="UP000698059"/>
    </source>
</evidence>
<reference evidence="1 2" key="1">
    <citation type="submission" date="2021-01" db="EMBL/GenBank/DDBJ databases">
        <title>Sequencing the genomes of 1000 actinobacteria strains.</title>
        <authorList>
            <person name="Klenk H.-P."/>
        </authorList>
    </citation>
    <scope>NUCLEOTIDE SEQUENCE [LARGE SCALE GENOMIC DNA]</scope>
    <source>
        <strain evidence="1 2">DSM 46000</strain>
    </source>
</reference>
<dbReference type="RefSeq" id="WP_138824501.1">
    <property type="nucleotide sequence ID" value="NZ_BAAAVF010000015.1"/>
</dbReference>
<organism evidence="1 2">
    <name type="scientific">Oerskovia jenensis</name>
    <dbReference type="NCBI Taxonomy" id="162169"/>
    <lineage>
        <taxon>Bacteria</taxon>
        <taxon>Bacillati</taxon>
        <taxon>Actinomycetota</taxon>
        <taxon>Actinomycetes</taxon>
        <taxon>Micrococcales</taxon>
        <taxon>Cellulomonadaceae</taxon>
        <taxon>Oerskovia</taxon>
    </lineage>
</organism>
<keyword evidence="2" id="KW-1185">Reference proteome</keyword>
<accession>A0ABS2LAH2</accession>
<dbReference type="EMBL" id="JAFBBO010000001">
    <property type="protein sequence ID" value="MBM7477418.1"/>
    <property type="molecule type" value="Genomic_DNA"/>
</dbReference>